<name>A0A3L8Q445_CHLGU</name>
<sequence length="90" mass="9401">MSPHVPSVSHQCPLNVLSLSPRATSVPVPALSLRPSGSPIPPVLPSLSLCPFNIPQCHLSVSSASPELSLCPLYVPYPVPLSPELSLSVL</sequence>
<feature type="non-terminal residue" evidence="1">
    <location>
        <position position="90"/>
    </location>
</feature>
<keyword evidence="2" id="KW-1185">Reference proteome</keyword>
<comment type="caution">
    <text evidence="1">The sequence shown here is derived from an EMBL/GenBank/DDBJ whole genome shotgun (WGS) entry which is preliminary data.</text>
</comment>
<dbReference type="Proteomes" id="UP000276834">
    <property type="component" value="Unassembled WGS sequence"/>
</dbReference>
<proteinExistence type="predicted"/>
<dbReference type="EMBL" id="QUSF01016745">
    <property type="protein sequence ID" value="RLV61822.1"/>
    <property type="molecule type" value="Genomic_DNA"/>
</dbReference>
<gene>
    <name evidence="1" type="ORF">DV515_00020001</name>
</gene>
<reference evidence="1 2" key="1">
    <citation type="journal article" date="2018" name="Proc. R. Soc. B">
        <title>A non-coding region near Follistatin controls head colour polymorphism in the Gouldian finch.</title>
        <authorList>
            <person name="Toomey M.B."/>
            <person name="Marques C.I."/>
            <person name="Andrade P."/>
            <person name="Araujo P.M."/>
            <person name="Sabatino S."/>
            <person name="Gazda M.A."/>
            <person name="Afonso S."/>
            <person name="Lopes R.J."/>
            <person name="Corbo J.C."/>
            <person name="Carneiro M."/>
        </authorList>
    </citation>
    <scope>NUCLEOTIDE SEQUENCE [LARGE SCALE GENOMIC DNA]</scope>
    <source>
        <strain evidence="1">Red01</strain>
        <tissue evidence="1">Muscle</tissue>
    </source>
</reference>
<accession>A0A3L8Q445</accession>
<evidence type="ECO:0000313" key="2">
    <source>
        <dbReference type="Proteomes" id="UP000276834"/>
    </source>
</evidence>
<evidence type="ECO:0000313" key="1">
    <source>
        <dbReference type="EMBL" id="RLV61822.1"/>
    </source>
</evidence>
<organism evidence="1 2">
    <name type="scientific">Chloebia gouldiae</name>
    <name type="common">Gouldian finch</name>
    <name type="synonym">Erythrura gouldiae</name>
    <dbReference type="NCBI Taxonomy" id="44316"/>
    <lineage>
        <taxon>Eukaryota</taxon>
        <taxon>Metazoa</taxon>
        <taxon>Chordata</taxon>
        <taxon>Craniata</taxon>
        <taxon>Vertebrata</taxon>
        <taxon>Euteleostomi</taxon>
        <taxon>Archelosauria</taxon>
        <taxon>Archosauria</taxon>
        <taxon>Dinosauria</taxon>
        <taxon>Saurischia</taxon>
        <taxon>Theropoda</taxon>
        <taxon>Coelurosauria</taxon>
        <taxon>Aves</taxon>
        <taxon>Neognathae</taxon>
        <taxon>Neoaves</taxon>
        <taxon>Telluraves</taxon>
        <taxon>Australaves</taxon>
        <taxon>Passeriformes</taxon>
        <taxon>Passeroidea</taxon>
        <taxon>Passeridae</taxon>
        <taxon>Chloebia</taxon>
    </lineage>
</organism>
<protein>
    <submittedName>
        <fullName evidence="1">Uncharacterized protein</fullName>
    </submittedName>
</protein>
<dbReference type="AlphaFoldDB" id="A0A3L8Q445"/>